<keyword evidence="3 7" id="KW-0812">Transmembrane</keyword>
<reference evidence="10" key="1">
    <citation type="journal article" date="2015" name="Genome Announc.">
        <title>Genome sequence of the AIDS-associated pathogen Penicillium marneffei (ATCC18224) and its near taxonomic relative Talaromyces stipitatus (ATCC10500).</title>
        <authorList>
            <person name="Nierman W.C."/>
            <person name="Fedorova-Abrams N.D."/>
            <person name="Andrianopoulos A."/>
        </authorList>
    </citation>
    <scope>NUCLEOTIDE SEQUENCE [LARGE SCALE GENOMIC DNA]</scope>
    <source>
        <strain evidence="10">ATCC 10500 / CBS 375.48 / QM 6759 / NRRL 1006</strain>
    </source>
</reference>
<sequence length="501" mass="55944">MPLPQTEPCLEGGTTANDEARIRRIVRKVDWRLIPILFFTYMLNFMDKTILSSASVFGLIDDTHLVGQQYSWVSSIFYFGYFFWEYPTNVLIARLPVAKYLAFTTFLWGIVVAVTAACVNYGGLLAVRFLLGVAEATITPAFMFITTTWYTRDEIPVRTGIWFAGNSIGGLVASLLAYGVGHIHHPLHPWMWMFIILGVLTFLWGFVLLAFLPDSISNARFLNEDEKEIMTKRAIIKGTGRTEQVSWRWDQTVECLMDPKSWIIFCITILTQIPNGGTQNFANLVIKSFGFTSLESTLINIPASVVSALSISVTGWLAGRYSRLNNILIICVVALAVTGSAIIYSRRHIPHKGAPLFGFFLIETGPAILPLVMSLVQANYKGVTKKQTMTAMMFIAYCAGNIAGPQFFRTKEAPVYNTAFKAILICYVLAAALAAALRVYLSWLNKKRDREEGVVSGAETGDEPVKVPGKDVDAMVMDITLQAEDYDDVTDWKTVGFRYRL</sequence>
<feature type="transmembrane region" description="Helical" evidence="7">
    <location>
        <begin position="420"/>
        <end position="441"/>
    </location>
</feature>
<dbReference type="VEuPathDB" id="FungiDB:TSTA_085310"/>
<dbReference type="SUPFAM" id="SSF103473">
    <property type="entry name" value="MFS general substrate transporter"/>
    <property type="match status" value="1"/>
</dbReference>
<dbReference type="AlphaFoldDB" id="B8M0K3"/>
<feature type="transmembrane region" description="Helical" evidence="7">
    <location>
        <begin position="129"/>
        <end position="150"/>
    </location>
</feature>
<evidence type="ECO:0000256" key="7">
    <source>
        <dbReference type="SAM" id="Phobius"/>
    </source>
</evidence>
<evidence type="ECO:0000256" key="3">
    <source>
        <dbReference type="ARBA" id="ARBA00022692"/>
    </source>
</evidence>
<feature type="transmembrane region" description="Helical" evidence="7">
    <location>
        <begin position="33"/>
        <end position="60"/>
    </location>
</feature>
<feature type="transmembrane region" description="Helical" evidence="7">
    <location>
        <begin position="100"/>
        <end position="123"/>
    </location>
</feature>
<evidence type="ECO:0000313" key="10">
    <source>
        <dbReference type="Proteomes" id="UP000001745"/>
    </source>
</evidence>
<dbReference type="InterPro" id="IPR036259">
    <property type="entry name" value="MFS_trans_sf"/>
</dbReference>
<accession>B8M0K3</accession>
<dbReference type="Gene3D" id="1.20.1250.20">
    <property type="entry name" value="MFS general substrate transporter like domains"/>
    <property type="match status" value="2"/>
</dbReference>
<dbReference type="EMBL" id="EQ962653">
    <property type="protein sequence ID" value="EED21300.1"/>
    <property type="molecule type" value="Genomic_DNA"/>
</dbReference>
<feature type="transmembrane region" description="Helical" evidence="7">
    <location>
        <begin position="388"/>
        <end position="408"/>
    </location>
</feature>
<evidence type="ECO:0000256" key="5">
    <source>
        <dbReference type="ARBA" id="ARBA00023136"/>
    </source>
</evidence>
<dbReference type="PANTHER" id="PTHR43791:SF10">
    <property type="entry name" value="MAJOR FACILITATOR SUPERFAMILY (MFS) PROFILE DOMAIN-CONTAINING PROTEIN"/>
    <property type="match status" value="1"/>
</dbReference>
<organism evidence="9 10">
    <name type="scientific">Talaromyces stipitatus (strain ATCC 10500 / CBS 375.48 / QM 6759 / NRRL 1006)</name>
    <name type="common">Penicillium stipitatum</name>
    <dbReference type="NCBI Taxonomy" id="441959"/>
    <lineage>
        <taxon>Eukaryota</taxon>
        <taxon>Fungi</taxon>
        <taxon>Dikarya</taxon>
        <taxon>Ascomycota</taxon>
        <taxon>Pezizomycotina</taxon>
        <taxon>Eurotiomycetes</taxon>
        <taxon>Eurotiomycetidae</taxon>
        <taxon>Eurotiales</taxon>
        <taxon>Trichocomaceae</taxon>
        <taxon>Talaromyces</taxon>
        <taxon>Talaromyces sect. Talaromyces</taxon>
    </lineage>
</organism>
<dbReference type="Pfam" id="PF07690">
    <property type="entry name" value="MFS_1"/>
    <property type="match status" value="1"/>
</dbReference>
<gene>
    <name evidence="9" type="ORF">TSTA_085310</name>
</gene>
<comment type="similarity">
    <text evidence="6">Belongs to the major facilitator superfamily. Allantoate permease family.</text>
</comment>
<dbReference type="OrthoDB" id="6730379at2759"/>
<evidence type="ECO:0000256" key="6">
    <source>
        <dbReference type="ARBA" id="ARBA00037968"/>
    </source>
</evidence>
<dbReference type="InterPro" id="IPR011701">
    <property type="entry name" value="MFS"/>
</dbReference>
<name>B8M0K3_TALSN</name>
<feature type="transmembrane region" description="Helical" evidence="7">
    <location>
        <begin position="356"/>
        <end position="376"/>
    </location>
</feature>
<evidence type="ECO:0000313" key="9">
    <source>
        <dbReference type="EMBL" id="EED21300.1"/>
    </source>
</evidence>
<dbReference type="GeneID" id="8106137"/>
<dbReference type="Proteomes" id="UP000001745">
    <property type="component" value="Unassembled WGS sequence"/>
</dbReference>
<protein>
    <submittedName>
        <fullName evidence="9">Pantothenate transporter, putative</fullName>
    </submittedName>
</protein>
<dbReference type="GO" id="GO:0016020">
    <property type="term" value="C:membrane"/>
    <property type="evidence" value="ECO:0007669"/>
    <property type="project" value="UniProtKB-SubCell"/>
</dbReference>
<dbReference type="GO" id="GO:0022857">
    <property type="term" value="F:transmembrane transporter activity"/>
    <property type="evidence" value="ECO:0007669"/>
    <property type="project" value="InterPro"/>
</dbReference>
<dbReference type="RefSeq" id="XP_002478263.1">
    <property type="nucleotide sequence ID" value="XM_002478218.1"/>
</dbReference>
<dbReference type="eggNOG" id="KOG2533">
    <property type="taxonomic scope" value="Eukaryota"/>
</dbReference>
<feature type="transmembrane region" description="Helical" evidence="7">
    <location>
        <begin position="162"/>
        <end position="184"/>
    </location>
</feature>
<evidence type="ECO:0000259" key="8">
    <source>
        <dbReference type="PROSITE" id="PS50850"/>
    </source>
</evidence>
<evidence type="ECO:0000256" key="4">
    <source>
        <dbReference type="ARBA" id="ARBA00022989"/>
    </source>
</evidence>
<evidence type="ECO:0000256" key="1">
    <source>
        <dbReference type="ARBA" id="ARBA00004141"/>
    </source>
</evidence>
<keyword evidence="2" id="KW-0813">Transport</keyword>
<dbReference type="PhylomeDB" id="B8M0K3"/>
<keyword evidence="10" id="KW-1185">Reference proteome</keyword>
<dbReference type="PROSITE" id="PS50850">
    <property type="entry name" value="MFS"/>
    <property type="match status" value="1"/>
</dbReference>
<keyword evidence="5 7" id="KW-0472">Membrane</keyword>
<dbReference type="FunFam" id="1.20.1250.20:FF:000064">
    <property type="entry name" value="MFS allantoate transporter"/>
    <property type="match status" value="1"/>
</dbReference>
<feature type="domain" description="Major facilitator superfamily (MFS) profile" evidence="8">
    <location>
        <begin position="33"/>
        <end position="448"/>
    </location>
</feature>
<dbReference type="OMA" id="NTFFWGA"/>
<feature type="transmembrane region" description="Helical" evidence="7">
    <location>
        <begin position="72"/>
        <end position="93"/>
    </location>
</feature>
<feature type="transmembrane region" description="Helical" evidence="7">
    <location>
        <begin position="327"/>
        <end position="344"/>
    </location>
</feature>
<comment type="subcellular location">
    <subcellularLocation>
        <location evidence="1">Membrane</location>
        <topology evidence="1">Multi-pass membrane protein</topology>
    </subcellularLocation>
</comment>
<dbReference type="PANTHER" id="PTHR43791">
    <property type="entry name" value="PERMEASE-RELATED"/>
    <property type="match status" value="1"/>
</dbReference>
<dbReference type="HOGENOM" id="CLU_001265_0_5_1"/>
<proteinExistence type="inferred from homology"/>
<keyword evidence="4 7" id="KW-1133">Transmembrane helix</keyword>
<evidence type="ECO:0000256" key="2">
    <source>
        <dbReference type="ARBA" id="ARBA00022448"/>
    </source>
</evidence>
<dbReference type="InParanoid" id="B8M0K3"/>
<feature type="transmembrane region" description="Helical" evidence="7">
    <location>
        <begin position="190"/>
        <end position="212"/>
    </location>
</feature>
<dbReference type="InterPro" id="IPR020846">
    <property type="entry name" value="MFS_dom"/>
</dbReference>